<feature type="domain" description="ABC transporter" evidence="14">
    <location>
        <begin position="508"/>
        <end position="723"/>
    </location>
</feature>
<dbReference type="Gene3D" id="1.20.1560.10">
    <property type="entry name" value="ABC transporter type 1, transmembrane domain"/>
    <property type="match status" value="1"/>
</dbReference>
<name>A0A261SIY9_9BORD</name>
<dbReference type="PROSITE" id="PS50929">
    <property type="entry name" value="ABC_TM1F"/>
    <property type="match status" value="1"/>
</dbReference>
<proteinExistence type="inferred from homology"/>
<dbReference type="Pfam" id="PF03412">
    <property type="entry name" value="Peptidase_C39"/>
    <property type="match status" value="1"/>
</dbReference>
<evidence type="ECO:0000256" key="7">
    <source>
        <dbReference type="ARBA" id="ARBA00022840"/>
    </source>
</evidence>
<dbReference type="GO" id="GO:0031640">
    <property type="term" value="P:killing of cells of another organism"/>
    <property type="evidence" value="ECO:0007669"/>
    <property type="project" value="UniProtKB-KW"/>
</dbReference>
<dbReference type="OrthoDB" id="8554730at2"/>
<dbReference type="GO" id="GO:0034040">
    <property type="term" value="F:ATPase-coupled lipid transmembrane transporter activity"/>
    <property type="evidence" value="ECO:0007669"/>
    <property type="project" value="TreeGrafter"/>
</dbReference>
<dbReference type="GO" id="GO:0005524">
    <property type="term" value="F:ATP binding"/>
    <property type="evidence" value="ECO:0007669"/>
    <property type="project" value="UniProtKB-KW"/>
</dbReference>
<dbReference type="GO" id="GO:0008234">
    <property type="term" value="F:cysteine-type peptidase activity"/>
    <property type="evidence" value="ECO:0007669"/>
    <property type="project" value="InterPro"/>
</dbReference>
<dbReference type="Pfam" id="PF00664">
    <property type="entry name" value="ABC_membrane"/>
    <property type="match status" value="1"/>
</dbReference>
<feature type="transmembrane region" description="Helical" evidence="13">
    <location>
        <begin position="315"/>
        <end position="342"/>
    </location>
</feature>
<evidence type="ECO:0000256" key="1">
    <source>
        <dbReference type="ARBA" id="ARBA00004651"/>
    </source>
</evidence>
<keyword evidence="4 13" id="KW-0812">Transmembrane</keyword>
<keyword evidence="7" id="KW-0067">ATP-binding</keyword>
<dbReference type="PROSITE" id="PS50893">
    <property type="entry name" value="ABC_TRANSPORTER_2"/>
    <property type="match status" value="1"/>
</dbReference>
<evidence type="ECO:0000259" key="15">
    <source>
        <dbReference type="PROSITE" id="PS50929"/>
    </source>
</evidence>
<dbReference type="GO" id="GO:0005886">
    <property type="term" value="C:plasma membrane"/>
    <property type="evidence" value="ECO:0007669"/>
    <property type="project" value="UniProtKB-SubCell"/>
</dbReference>
<evidence type="ECO:0000256" key="3">
    <source>
        <dbReference type="ARBA" id="ARBA00022475"/>
    </source>
</evidence>
<keyword evidence="5" id="KW-0204">Cytolysis</keyword>
<dbReference type="AlphaFoldDB" id="A0A261SIY9"/>
<dbReference type="InterPro" id="IPR033838">
    <property type="entry name" value="CvaB_peptidase"/>
</dbReference>
<evidence type="ECO:0000313" key="18">
    <source>
        <dbReference type="Proteomes" id="UP000216020"/>
    </source>
</evidence>
<dbReference type="InterPro" id="IPR003593">
    <property type="entry name" value="AAA+_ATPase"/>
</dbReference>
<dbReference type="GO" id="GO:0016887">
    <property type="term" value="F:ATP hydrolysis activity"/>
    <property type="evidence" value="ECO:0007669"/>
    <property type="project" value="InterPro"/>
</dbReference>
<comment type="function">
    <text evidence="10">Involved in the export of calmodulin-sensitive adenylate cyclase-hemolysin (cyclolysin).</text>
</comment>
<dbReference type="EMBL" id="NEVM01000001">
    <property type="protein sequence ID" value="OZI37364.1"/>
    <property type="molecule type" value="Genomic_DNA"/>
</dbReference>
<comment type="caution">
    <text evidence="17">The sequence shown here is derived from an EMBL/GenBank/DDBJ whole genome shotgun (WGS) entry which is preliminary data.</text>
</comment>
<sequence>MGVCTTLSIKRKAVTHGQKETAQTTFSFHRERRIPTVLQTEAAECGLACLAMIAGYYEHRVGLPELRRRFFISQKGTNFTGLVQIASRMQLVSRAVKLKLDSLRNLRTPCILHWEFNHFVVLERVKSGAVYIHDPARGYRKISMAEISQKFTGVALELWPATEFEKKDEQQTIPLFHLIGSLEGLRGAFLQTFVFSVVLEIFVLAAPFYVQWTIDHVLISADVELMNLLATAFLVLAICEHTTAFLRSWLLMHVGAVWNLRWRANIFSHLIRLPVDFFNKRHLGDLLSKFGAIDDIQRTITTSFLEGALDGVMTLLALALLFLYNPILASVVLLASGAYATIRTIWFKPLRAAMQAHLVHEAKQQSHFVETLRGIRAIKLFSKEDGRRGAWLPLLTDQINANIRVQRLTFFHKHSNGFFSSFENIVVVWLGSHFVIAGELTLGTLIAFLAYKVLFQTRMFALIDKTVDYRMLVVQAERLSDIALMGTEYLENPQHVGSIADDAGAIQLIVSNLSFRYGDFEPLVLNDVSFTIQPGESVAITGVSGSGKSTLANLLLGILMPSTGSIVVRNSATQQTDSRTRRQVFGTVMQDDMLFAGSLFENISFFDPEADPDWVVACAKMACIHDEIEALPMRYDTLTGDMGSVLSGGQKQRVLLARALYKKPSCLLLDEATSHLDIACERNVNTAVGSLKMTRIIIAHRPETILSADRVLHLEHGRIVSER</sequence>
<dbReference type="GO" id="GO:0006508">
    <property type="term" value="P:proteolysis"/>
    <property type="evidence" value="ECO:0007669"/>
    <property type="project" value="InterPro"/>
</dbReference>
<dbReference type="Gene3D" id="3.90.70.10">
    <property type="entry name" value="Cysteine proteinases"/>
    <property type="match status" value="1"/>
</dbReference>
<feature type="transmembrane region" description="Helical" evidence="13">
    <location>
        <begin position="188"/>
        <end position="210"/>
    </location>
</feature>
<dbReference type="Proteomes" id="UP000216020">
    <property type="component" value="Unassembled WGS sequence"/>
</dbReference>
<comment type="similarity">
    <text evidence="11">Belongs to the ABC transporter superfamily. Cyclolysin exporter (TC 3.A.1.109.2) family.</text>
</comment>
<comment type="subcellular location">
    <subcellularLocation>
        <location evidence="1">Cell membrane</location>
        <topology evidence="1">Multi-pass membrane protein</topology>
    </subcellularLocation>
</comment>
<dbReference type="SUPFAM" id="SSF52540">
    <property type="entry name" value="P-loop containing nucleoside triphosphate hydrolases"/>
    <property type="match status" value="1"/>
</dbReference>
<evidence type="ECO:0000256" key="6">
    <source>
        <dbReference type="ARBA" id="ARBA00022741"/>
    </source>
</evidence>
<evidence type="ECO:0000313" key="17">
    <source>
        <dbReference type="EMBL" id="OZI37364.1"/>
    </source>
</evidence>
<dbReference type="PROSITE" id="PS50990">
    <property type="entry name" value="PEPTIDASE_C39"/>
    <property type="match status" value="1"/>
</dbReference>
<feature type="domain" description="Peptidase C39" evidence="16">
    <location>
        <begin position="39"/>
        <end position="158"/>
    </location>
</feature>
<dbReference type="InterPro" id="IPR017871">
    <property type="entry name" value="ABC_transporter-like_CS"/>
</dbReference>
<keyword evidence="5" id="KW-0354">Hemolysis</keyword>
<evidence type="ECO:0000256" key="13">
    <source>
        <dbReference type="SAM" id="Phobius"/>
    </source>
</evidence>
<dbReference type="InterPro" id="IPR003439">
    <property type="entry name" value="ABC_transporter-like_ATP-bd"/>
</dbReference>
<keyword evidence="18" id="KW-1185">Reference proteome</keyword>
<keyword evidence="3" id="KW-1003">Cell membrane</keyword>
<dbReference type="InterPro" id="IPR039421">
    <property type="entry name" value="Type_1_exporter"/>
</dbReference>
<reference evidence="18" key="1">
    <citation type="submission" date="2017-05" db="EMBL/GenBank/DDBJ databases">
        <title>Complete and WGS of Bordetella genogroups.</title>
        <authorList>
            <person name="Spilker T."/>
            <person name="Lipuma J."/>
        </authorList>
    </citation>
    <scope>NUCLEOTIDE SEQUENCE [LARGE SCALE GENOMIC DNA]</scope>
    <source>
        <strain evidence="18">AU16122</strain>
    </source>
</reference>
<evidence type="ECO:0000256" key="10">
    <source>
        <dbReference type="ARBA" id="ARBA00055355"/>
    </source>
</evidence>
<dbReference type="InterPro" id="IPR036640">
    <property type="entry name" value="ABC1_TM_sf"/>
</dbReference>
<evidence type="ECO:0000259" key="14">
    <source>
        <dbReference type="PROSITE" id="PS50893"/>
    </source>
</evidence>
<evidence type="ECO:0000256" key="9">
    <source>
        <dbReference type="ARBA" id="ARBA00023136"/>
    </source>
</evidence>
<organism evidence="17 18">
    <name type="scientific">Bordetella genomosp. 10</name>
    <dbReference type="NCBI Taxonomy" id="1416804"/>
    <lineage>
        <taxon>Bacteria</taxon>
        <taxon>Pseudomonadati</taxon>
        <taxon>Pseudomonadota</taxon>
        <taxon>Betaproteobacteria</taxon>
        <taxon>Burkholderiales</taxon>
        <taxon>Alcaligenaceae</taxon>
        <taxon>Bordetella</taxon>
    </lineage>
</organism>
<keyword evidence="6" id="KW-0547">Nucleotide-binding</keyword>
<dbReference type="InterPro" id="IPR005074">
    <property type="entry name" value="Peptidase_C39"/>
</dbReference>
<feature type="domain" description="ABC transmembrane type-1" evidence="15">
    <location>
        <begin position="193"/>
        <end position="471"/>
    </location>
</feature>
<evidence type="ECO:0000256" key="5">
    <source>
        <dbReference type="ARBA" id="ARBA00022735"/>
    </source>
</evidence>
<feature type="transmembrane region" description="Helical" evidence="13">
    <location>
        <begin position="426"/>
        <end position="451"/>
    </location>
</feature>
<dbReference type="Pfam" id="PF00005">
    <property type="entry name" value="ABC_tran"/>
    <property type="match status" value="1"/>
</dbReference>
<dbReference type="InterPro" id="IPR027417">
    <property type="entry name" value="P-loop_NTPase"/>
</dbReference>
<dbReference type="Gene3D" id="3.40.50.300">
    <property type="entry name" value="P-loop containing nucleotide triphosphate hydrolases"/>
    <property type="match status" value="1"/>
</dbReference>
<gene>
    <name evidence="17" type="ORF">CAL29_02805</name>
</gene>
<dbReference type="PANTHER" id="PTHR24221:SF606">
    <property type="entry name" value="COLICIN V SECRETION-PROCESSING ATP-BINDING PROTEIN"/>
    <property type="match status" value="1"/>
</dbReference>
<dbReference type="CDD" id="cd18567">
    <property type="entry name" value="ABC_6TM_CvaB_RaxB_like"/>
    <property type="match status" value="1"/>
</dbReference>
<evidence type="ECO:0000256" key="4">
    <source>
        <dbReference type="ARBA" id="ARBA00022692"/>
    </source>
</evidence>
<dbReference type="SMART" id="SM00382">
    <property type="entry name" value="AAA"/>
    <property type="match status" value="1"/>
</dbReference>
<keyword evidence="2" id="KW-0813">Transport</keyword>
<evidence type="ECO:0000256" key="12">
    <source>
        <dbReference type="ARBA" id="ARBA00072252"/>
    </source>
</evidence>
<evidence type="ECO:0000256" key="11">
    <source>
        <dbReference type="ARBA" id="ARBA00061173"/>
    </source>
</evidence>
<dbReference type="InterPro" id="IPR011527">
    <property type="entry name" value="ABC1_TM_dom"/>
</dbReference>
<dbReference type="CDD" id="cd02419">
    <property type="entry name" value="Peptidase_C39C"/>
    <property type="match status" value="1"/>
</dbReference>
<dbReference type="GO" id="GO:0140359">
    <property type="term" value="F:ABC-type transporter activity"/>
    <property type="evidence" value="ECO:0007669"/>
    <property type="project" value="InterPro"/>
</dbReference>
<keyword evidence="9 13" id="KW-0472">Membrane</keyword>
<dbReference type="PROSITE" id="PS00211">
    <property type="entry name" value="ABC_TRANSPORTER_1"/>
    <property type="match status" value="1"/>
</dbReference>
<keyword evidence="8 13" id="KW-1133">Transmembrane helix</keyword>
<evidence type="ECO:0000259" key="16">
    <source>
        <dbReference type="PROSITE" id="PS50990"/>
    </source>
</evidence>
<protein>
    <recommendedName>
        <fullName evidence="12">Cyclolysin secretion/processing ATP-binding protein CyaB</fullName>
    </recommendedName>
</protein>
<evidence type="ECO:0000256" key="8">
    <source>
        <dbReference type="ARBA" id="ARBA00022989"/>
    </source>
</evidence>
<dbReference type="PANTHER" id="PTHR24221">
    <property type="entry name" value="ATP-BINDING CASSETTE SUB-FAMILY B"/>
    <property type="match status" value="1"/>
</dbReference>
<feature type="transmembrane region" description="Helical" evidence="13">
    <location>
        <begin position="217"/>
        <end position="238"/>
    </location>
</feature>
<dbReference type="FunFam" id="3.40.50.300:FF:000299">
    <property type="entry name" value="ABC transporter ATP-binding protein/permease"/>
    <property type="match status" value="1"/>
</dbReference>
<dbReference type="SUPFAM" id="SSF90123">
    <property type="entry name" value="ABC transporter transmembrane region"/>
    <property type="match status" value="1"/>
</dbReference>
<accession>A0A261SIY9</accession>
<evidence type="ECO:0000256" key="2">
    <source>
        <dbReference type="ARBA" id="ARBA00022448"/>
    </source>
</evidence>